<comment type="similarity">
    <text evidence="1">Belongs to the short-chain dehydrogenases/reductases (SDR) family.</text>
</comment>
<dbReference type="HOGENOM" id="CLU_010194_1_3_11"/>
<keyword evidence="4" id="KW-1185">Reference proteome</keyword>
<organism evidence="3 4">
    <name type="scientific">Streptomyces bingchenggensis (strain BCW-1)</name>
    <dbReference type="NCBI Taxonomy" id="749414"/>
    <lineage>
        <taxon>Bacteria</taxon>
        <taxon>Bacillati</taxon>
        <taxon>Actinomycetota</taxon>
        <taxon>Actinomycetes</taxon>
        <taxon>Kitasatosporales</taxon>
        <taxon>Streptomycetaceae</taxon>
        <taxon>Streptomyces</taxon>
    </lineage>
</organism>
<dbReference type="Pfam" id="PF13561">
    <property type="entry name" value="adh_short_C2"/>
    <property type="match status" value="1"/>
</dbReference>
<protein>
    <submittedName>
        <fullName evidence="3">Dehydrogenase</fullName>
    </submittedName>
</protein>
<sequence>MGTHDQKVAAITGASHGIGAALADAYRKLGYAVVATSRTIAPSPDAAVLTVPGDIADPATAERVIAAASERFGRVDTLVNNAGIFVAKPSPDYTQDDYAATTGVNLAGFFRITQLAIEQMLTQGGGHIVNITTSLVDNADSRVPSVLASLTKGGLQSATKSLAIEYATRGIRTNAVSPGTIRTPMHPEETIKDLAALQPVGRLGEVSDIVDAVIYLENAPFVTGEILHVDGGVSAGH</sequence>
<dbReference type="EMBL" id="CP002047">
    <property type="protein sequence ID" value="ADI05800.1"/>
    <property type="molecule type" value="Genomic_DNA"/>
</dbReference>
<dbReference type="eggNOG" id="COG1028">
    <property type="taxonomic scope" value="Bacteria"/>
</dbReference>
<reference evidence="3 4" key="1">
    <citation type="journal article" date="2010" name="J. Bacteriol.">
        <title>Genome sequence of the milbemycin-producing bacterium Streptomyces bingchenggensis.</title>
        <authorList>
            <person name="Wang X.J."/>
            <person name="Yan Y.J."/>
            <person name="Zhang B."/>
            <person name="An J."/>
            <person name="Wang J.J."/>
            <person name="Tian J."/>
            <person name="Jiang L."/>
            <person name="Chen Y.H."/>
            <person name="Huang S.X."/>
            <person name="Yin M."/>
            <person name="Zhang J."/>
            <person name="Gao A.L."/>
            <person name="Liu C.X."/>
            <person name="Zhu Z.X."/>
            <person name="Xiang W.S."/>
        </authorList>
    </citation>
    <scope>NUCLEOTIDE SEQUENCE [LARGE SCALE GENOMIC DNA]</scope>
    <source>
        <strain evidence="3 4">BCW-1</strain>
    </source>
</reference>
<dbReference type="AlphaFoldDB" id="D7C0S8"/>
<gene>
    <name evidence="3" type="ordered locus">SBI_02679</name>
</gene>
<dbReference type="PANTHER" id="PTHR43639">
    <property type="entry name" value="OXIDOREDUCTASE, SHORT-CHAIN DEHYDROGENASE/REDUCTASE FAMILY (AFU_ORTHOLOGUE AFUA_5G02870)"/>
    <property type="match status" value="1"/>
</dbReference>
<dbReference type="GO" id="GO:0016491">
    <property type="term" value="F:oxidoreductase activity"/>
    <property type="evidence" value="ECO:0007669"/>
    <property type="project" value="UniProtKB-KW"/>
</dbReference>
<dbReference type="InterPro" id="IPR036291">
    <property type="entry name" value="NAD(P)-bd_dom_sf"/>
</dbReference>
<dbReference type="PRINTS" id="PR00081">
    <property type="entry name" value="GDHRDH"/>
</dbReference>
<dbReference type="KEGG" id="sbh:SBI_02679"/>
<dbReference type="PRINTS" id="PR00080">
    <property type="entry name" value="SDRFAMILY"/>
</dbReference>
<dbReference type="Proteomes" id="UP000000377">
    <property type="component" value="Chromosome"/>
</dbReference>
<dbReference type="PATRIC" id="fig|749414.3.peg.2773"/>
<evidence type="ECO:0000256" key="1">
    <source>
        <dbReference type="ARBA" id="ARBA00006484"/>
    </source>
</evidence>
<evidence type="ECO:0000313" key="3">
    <source>
        <dbReference type="EMBL" id="ADI05800.1"/>
    </source>
</evidence>
<dbReference type="RefSeq" id="WP_014175277.1">
    <property type="nucleotide sequence ID" value="NC_016582.1"/>
</dbReference>
<evidence type="ECO:0000256" key="2">
    <source>
        <dbReference type="ARBA" id="ARBA00023002"/>
    </source>
</evidence>
<dbReference type="InterPro" id="IPR002347">
    <property type="entry name" value="SDR_fam"/>
</dbReference>
<dbReference type="Gene3D" id="3.40.50.720">
    <property type="entry name" value="NAD(P)-binding Rossmann-like Domain"/>
    <property type="match status" value="1"/>
</dbReference>
<accession>D7C0S8</accession>
<dbReference type="SUPFAM" id="SSF51735">
    <property type="entry name" value="NAD(P)-binding Rossmann-fold domains"/>
    <property type="match status" value="1"/>
</dbReference>
<dbReference type="CDD" id="cd05233">
    <property type="entry name" value="SDR_c"/>
    <property type="match status" value="1"/>
</dbReference>
<dbReference type="FunFam" id="3.40.50.720:FF:000084">
    <property type="entry name" value="Short-chain dehydrogenase reductase"/>
    <property type="match status" value="1"/>
</dbReference>
<proteinExistence type="inferred from homology"/>
<keyword evidence="2" id="KW-0560">Oxidoreductase</keyword>
<name>D7C0S8_STRBB</name>
<dbReference type="STRING" id="749414.SBI_02679"/>
<dbReference type="PANTHER" id="PTHR43639:SF1">
    <property type="entry name" value="SHORT-CHAIN DEHYDROGENASE_REDUCTASE FAMILY PROTEIN"/>
    <property type="match status" value="1"/>
</dbReference>
<evidence type="ECO:0000313" key="4">
    <source>
        <dbReference type="Proteomes" id="UP000000377"/>
    </source>
</evidence>